<dbReference type="PROSITE" id="PS51123">
    <property type="entry name" value="OMPA_2"/>
    <property type="match status" value="1"/>
</dbReference>
<evidence type="ECO:0000256" key="4">
    <source>
        <dbReference type="PROSITE-ProRule" id="PRU00473"/>
    </source>
</evidence>
<dbReference type="Proteomes" id="UP000295565">
    <property type="component" value="Unassembled WGS sequence"/>
</dbReference>
<feature type="region of interest" description="Disordered" evidence="5">
    <location>
        <begin position="215"/>
        <end position="241"/>
    </location>
</feature>
<organism evidence="8 9">
    <name type="scientific">Celerinatantimonas diazotrophica</name>
    <dbReference type="NCBI Taxonomy" id="412034"/>
    <lineage>
        <taxon>Bacteria</taxon>
        <taxon>Pseudomonadati</taxon>
        <taxon>Pseudomonadota</taxon>
        <taxon>Gammaproteobacteria</taxon>
        <taxon>Celerinatantimonadaceae</taxon>
        <taxon>Celerinatantimonas</taxon>
    </lineage>
</organism>
<sequence>MKKTSIAVILGILVGTGLTSASAFAANSDAQNAVFIRAPQDGARPSDPNAQGAPNQLLAYNHRDDAMTEQSAQPAVEKTATTAPASTPAESTPAESTPAQSTPANTVEEPAMIVLTGPMAQHVHLNENKTAIVGFDPVHFQLNKSMLTPKDQQILGYYAQVLSNHPTHIELSGYTDGTGPVKYNQRLSQSRAQQVQQYLVQHGVDANMIKSKAFGEKDPIASNKTPEGRAENRRVELTVQS</sequence>
<proteinExistence type="predicted"/>
<reference evidence="8 9" key="1">
    <citation type="submission" date="2019-03" db="EMBL/GenBank/DDBJ databases">
        <title>Genomic Encyclopedia of Type Strains, Phase IV (KMG-IV): sequencing the most valuable type-strain genomes for metagenomic binning, comparative biology and taxonomic classification.</title>
        <authorList>
            <person name="Goeker M."/>
        </authorList>
    </citation>
    <scope>NUCLEOTIDE SEQUENCE [LARGE SCALE GENOMIC DNA]</scope>
    <source>
        <strain evidence="8 9">DSM 18577</strain>
    </source>
</reference>
<feature type="region of interest" description="Disordered" evidence="5">
    <location>
        <begin position="66"/>
        <end position="104"/>
    </location>
</feature>
<dbReference type="OrthoDB" id="1149075at2"/>
<protein>
    <submittedName>
        <fullName evidence="8">OmpA family protein</fullName>
    </submittedName>
</protein>
<accession>A0A4R1J9Z7</accession>
<dbReference type="Gene3D" id="3.30.1330.60">
    <property type="entry name" value="OmpA-like domain"/>
    <property type="match status" value="1"/>
</dbReference>
<keyword evidence="6" id="KW-0732">Signal</keyword>
<dbReference type="AlphaFoldDB" id="A0A4R1J9Z7"/>
<evidence type="ECO:0000256" key="2">
    <source>
        <dbReference type="ARBA" id="ARBA00023136"/>
    </source>
</evidence>
<evidence type="ECO:0000313" key="9">
    <source>
        <dbReference type="Proteomes" id="UP000295565"/>
    </source>
</evidence>
<feature type="signal peptide" evidence="6">
    <location>
        <begin position="1"/>
        <end position="25"/>
    </location>
</feature>
<dbReference type="PRINTS" id="PR01021">
    <property type="entry name" value="OMPADOMAIN"/>
</dbReference>
<feature type="compositionally biased region" description="Low complexity" evidence="5">
    <location>
        <begin position="79"/>
        <end position="99"/>
    </location>
</feature>
<dbReference type="GO" id="GO:0009279">
    <property type="term" value="C:cell outer membrane"/>
    <property type="evidence" value="ECO:0007669"/>
    <property type="project" value="UniProtKB-SubCell"/>
</dbReference>
<gene>
    <name evidence="8" type="ORF">EV690_3078</name>
</gene>
<comment type="subcellular location">
    <subcellularLocation>
        <location evidence="1">Cell outer membrane</location>
    </subcellularLocation>
</comment>
<dbReference type="PANTHER" id="PTHR30329:SF21">
    <property type="entry name" value="LIPOPROTEIN YIAD-RELATED"/>
    <property type="match status" value="1"/>
</dbReference>
<feature type="compositionally biased region" description="Basic and acidic residues" evidence="5">
    <location>
        <begin position="226"/>
        <end position="241"/>
    </location>
</feature>
<dbReference type="InterPro" id="IPR036737">
    <property type="entry name" value="OmpA-like_sf"/>
</dbReference>
<dbReference type="InterPro" id="IPR050330">
    <property type="entry name" value="Bact_OuterMem_StrucFunc"/>
</dbReference>
<dbReference type="EMBL" id="SMGD01000016">
    <property type="protein sequence ID" value="TCK46929.1"/>
    <property type="molecule type" value="Genomic_DNA"/>
</dbReference>
<keyword evidence="2 4" id="KW-0472">Membrane</keyword>
<dbReference type="InterPro" id="IPR006665">
    <property type="entry name" value="OmpA-like"/>
</dbReference>
<dbReference type="RefSeq" id="WP_131913828.1">
    <property type="nucleotide sequence ID" value="NZ_OU594967.1"/>
</dbReference>
<evidence type="ECO:0000259" key="7">
    <source>
        <dbReference type="PROSITE" id="PS51123"/>
    </source>
</evidence>
<dbReference type="CDD" id="cd07185">
    <property type="entry name" value="OmpA_C-like"/>
    <property type="match status" value="1"/>
</dbReference>
<keyword evidence="3" id="KW-0998">Cell outer membrane</keyword>
<evidence type="ECO:0000256" key="6">
    <source>
        <dbReference type="SAM" id="SignalP"/>
    </source>
</evidence>
<evidence type="ECO:0000256" key="3">
    <source>
        <dbReference type="ARBA" id="ARBA00023237"/>
    </source>
</evidence>
<comment type="caution">
    <text evidence="8">The sequence shown here is derived from an EMBL/GenBank/DDBJ whole genome shotgun (WGS) entry which is preliminary data.</text>
</comment>
<dbReference type="Pfam" id="PF00691">
    <property type="entry name" value="OmpA"/>
    <property type="match status" value="1"/>
</dbReference>
<evidence type="ECO:0000313" key="8">
    <source>
        <dbReference type="EMBL" id="TCK46929.1"/>
    </source>
</evidence>
<dbReference type="InterPro" id="IPR006664">
    <property type="entry name" value="OMP_bac"/>
</dbReference>
<keyword evidence="9" id="KW-1185">Reference proteome</keyword>
<evidence type="ECO:0000256" key="1">
    <source>
        <dbReference type="ARBA" id="ARBA00004442"/>
    </source>
</evidence>
<feature type="domain" description="OmpA-like" evidence="7">
    <location>
        <begin position="127"/>
        <end position="241"/>
    </location>
</feature>
<evidence type="ECO:0000256" key="5">
    <source>
        <dbReference type="SAM" id="MobiDB-lite"/>
    </source>
</evidence>
<name>A0A4R1J9Z7_9GAMM</name>
<dbReference type="SUPFAM" id="SSF103088">
    <property type="entry name" value="OmpA-like"/>
    <property type="match status" value="1"/>
</dbReference>
<dbReference type="PANTHER" id="PTHR30329">
    <property type="entry name" value="STATOR ELEMENT OF FLAGELLAR MOTOR COMPLEX"/>
    <property type="match status" value="1"/>
</dbReference>
<feature type="chain" id="PRO_5020743094" evidence="6">
    <location>
        <begin position="26"/>
        <end position="241"/>
    </location>
</feature>